<dbReference type="GO" id="GO:0006567">
    <property type="term" value="P:L-threonine catabolic process"/>
    <property type="evidence" value="ECO:0007669"/>
    <property type="project" value="UniProtKB-UniRule"/>
</dbReference>
<gene>
    <name evidence="7" type="ORF">DRB17_10720</name>
</gene>
<dbReference type="Proteomes" id="UP000253941">
    <property type="component" value="Unassembled WGS sequence"/>
</dbReference>
<keyword evidence="8" id="KW-1185">Reference proteome</keyword>
<dbReference type="AlphaFoldDB" id="A0A369T9E4"/>
<dbReference type="EC" id="4.1.2.48" evidence="5"/>
<dbReference type="InterPro" id="IPR015421">
    <property type="entry name" value="PyrdxlP-dep_Trfase_major"/>
</dbReference>
<keyword evidence="4 5" id="KW-0663">Pyridoxal phosphate</keyword>
<dbReference type="InterPro" id="IPR026273">
    <property type="entry name" value="Low_specificity_L-TA_bact"/>
</dbReference>
<dbReference type="Gene3D" id="3.40.640.10">
    <property type="entry name" value="Type I PLP-dependent aspartate aminotransferase-like (Major domain)"/>
    <property type="match status" value="1"/>
</dbReference>
<dbReference type="CDD" id="cd06502">
    <property type="entry name" value="TA_like"/>
    <property type="match status" value="1"/>
</dbReference>
<reference evidence="7 8" key="1">
    <citation type="submission" date="2018-07" db="EMBL/GenBank/DDBJ databases">
        <title>Venubactetium sediminum gen. nov., sp. nov., isolated from a marine solar saltern.</title>
        <authorList>
            <person name="Wang S."/>
        </authorList>
    </citation>
    <scope>NUCLEOTIDE SEQUENCE [LARGE SCALE GENOMIC DNA]</scope>
    <source>
        <strain evidence="7 8">WD2A32</strain>
    </source>
</reference>
<comment type="function">
    <text evidence="5">Catalyzes the cleavage of L-allo-threonine and L-threonine to glycine and acetaldehyde.</text>
</comment>
<protein>
    <recommendedName>
        <fullName evidence="5">L-threonine aldolase</fullName>
        <ecNumber evidence="5">4.1.2.48</ecNumber>
    </recommendedName>
</protein>
<comment type="catalytic activity">
    <reaction evidence="5">
        <text>L-threonine = acetaldehyde + glycine</text>
        <dbReference type="Rhea" id="RHEA:19625"/>
        <dbReference type="ChEBI" id="CHEBI:15343"/>
        <dbReference type="ChEBI" id="CHEBI:57305"/>
        <dbReference type="ChEBI" id="CHEBI:57926"/>
        <dbReference type="EC" id="4.1.2.48"/>
    </reaction>
</comment>
<dbReference type="Pfam" id="PF01212">
    <property type="entry name" value="Beta_elim_lyase"/>
    <property type="match status" value="1"/>
</dbReference>
<keyword evidence="5" id="KW-0456">Lyase</keyword>
<comment type="cofactor">
    <cofactor evidence="1 5">
        <name>pyridoxal 5'-phosphate</name>
        <dbReference type="ChEBI" id="CHEBI:597326"/>
    </cofactor>
</comment>
<evidence type="ECO:0000256" key="5">
    <source>
        <dbReference type="PIRNR" id="PIRNR038940"/>
    </source>
</evidence>
<dbReference type="RefSeq" id="WP_114582193.1">
    <property type="nucleotide sequence ID" value="NZ_QPMH01000008.1"/>
</dbReference>
<dbReference type="GO" id="GO:0008732">
    <property type="term" value="F:L-allo-threonine aldolase activity"/>
    <property type="evidence" value="ECO:0007669"/>
    <property type="project" value="RHEA"/>
</dbReference>
<dbReference type="Gene3D" id="3.90.1150.10">
    <property type="entry name" value="Aspartate Aminotransferase, domain 1"/>
    <property type="match status" value="1"/>
</dbReference>
<name>A0A369T9E4_9PROT</name>
<accession>A0A369T9E4</accession>
<proteinExistence type="inferred from homology"/>
<dbReference type="InterPro" id="IPR015422">
    <property type="entry name" value="PyrdxlP-dep_Trfase_small"/>
</dbReference>
<evidence type="ECO:0000256" key="1">
    <source>
        <dbReference type="ARBA" id="ARBA00001933"/>
    </source>
</evidence>
<comment type="catalytic activity">
    <reaction evidence="5">
        <text>L-allo-threonine = acetaldehyde + glycine</text>
        <dbReference type="Rhea" id="RHEA:26209"/>
        <dbReference type="ChEBI" id="CHEBI:15343"/>
        <dbReference type="ChEBI" id="CHEBI:57305"/>
        <dbReference type="ChEBI" id="CHEBI:58585"/>
        <dbReference type="EC" id="4.1.2.48"/>
    </reaction>
</comment>
<feature type="domain" description="Aromatic amino acid beta-eliminating lyase/threonine aldolase" evidence="6">
    <location>
        <begin position="3"/>
        <end position="293"/>
    </location>
</feature>
<comment type="similarity">
    <text evidence="2 5">Belongs to the threonine aldolase family.</text>
</comment>
<evidence type="ECO:0000256" key="3">
    <source>
        <dbReference type="ARBA" id="ARBA00011881"/>
    </source>
</evidence>
<organism evidence="7 8">
    <name type="scientific">Ferruginivarius sediminum</name>
    <dbReference type="NCBI Taxonomy" id="2661937"/>
    <lineage>
        <taxon>Bacteria</taxon>
        <taxon>Pseudomonadati</taxon>
        <taxon>Pseudomonadota</taxon>
        <taxon>Alphaproteobacteria</taxon>
        <taxon>Rhodospirillales</taxon>
        <taxon>Rhodospirillaceae</taxon>
        <taxon>Ferruginivarius</taxon>
    </lineage>
</organism>
<evidence type="ECO:0000313" key="7">
    <source>
        <dbReference type="EMBL" id="RDD61949.1"/>
    </source>
</evidence>
<comment type="caution">
    <text evidence="7">The sequence shown here is derived from an EMBL/GenBank/DDBJ whole genome shotgun (WGS) entry which is preliminary data.</text>
</comment>
<dbReference type="PANTHER" id="PTHR48097:SF5">
    <property type="entry name" value="LOW SPECIFICITY L-THREONINE ALDOLASE"/>
    <property type="match status" value="1"/>
</dbReference>
<evidence type="ECO:0000256" key="4">
    <source>
        <dbReference type="ARBA" id="ARBA00022898"/>
    </source>
</evidence>
<dbReference type="InterPro" id="IPR001597">
    <property type="entry name" value="ArAA_b-elim_lyase/Thr_aldolase"/>
</dbReference>
<evidence type="ECO:0000259" key="6">
    <source>
        <dbReference type="Pfam" id="PF01212"/>
    </source>
</evidence>
<evidence type="ECO:0000256" key="2">
    <source>
        <dbReference type="ARBA" id="ARBA00006966"/>
    </source>
</evidence>
<dbReference type="EMBL" id="QPMH01000008">
    <property type="protein sequence ID" value="RDD61949.1"/>
    <property type="molecule type" value="Genomic_DNA"/>
</dbReference>
<sequence>MNFASDNTSGASPEIIAAVSAANTGAAMPYGADDITARVAQRLNEVFETQAVSYPVATGTAANSLALAAGTPPWGAVYCHGDSHINRDECGAPELFTGGAKLVPLEGDDGKVTPAVLEAALAGAKPGFVHQVQPAMLSLTNATEAGTVYTPDEVAELAGIAHAHGLKVHMDGARFANAAASLGCTPAELTWKAGVDVLAFGATKNGALAAEAVVFFDRELAENVGYRRKRAGHLFSKMRFLSAQLEAYLSDGLWLANASHANAMAARLAAGLSHVPGCRLVHPVQANELFVEMPAATADALSDGGCVFYRWKPGDPVSTRFVTSFNSDPADVDRAVKLARSAAGQSAAE</sequence>
<evidence type="ECO:0000313" key="8">
    <source>
        <dbReference type="Proteomes" id="UP000253941"/>
    </source>
</evidence>
<dbReference type="PIRSF" id="PIRSF038940">
    <property type="entry name" value="Low_specificity_LTA"/>
    <property type="match status" value="1"/>
</dbReference>
<dbReference type="SUPFAM" id="SSF53383">
    <property type="entry name" value="PLP-dependent transferases"/>
    <property type="match status" value="1"/>
</dbReference>
<comment type="subunit">
    <text evidence="3">Homotetramer.</text>
</comment>
<dbReference type="PANTHER" id="PTHR48097">
    <property type="entry name" value="L-THREONINE ALDOLASE-RELATED"/>
    <property type="match status" value="1"/>
</dbReference>
<dbReference type="InterPro" id="IPR015424">
    <property type="entry name" value="PyrdxlP-dep_Trfase"/>
</dbReference>